<dbReference type="EMBL" id="CADEAL010001258">
    <property type="protein sequence ID" value="CAB1430691.1"/>
    <property type="molecule type" value="Genomic_DNA"/>
</dbReference>
<accession>A0A9N7UIC1</accession>
<sequence>MNCKAHVHFYIFVQTRADKDKPLEVEHSGPLPLRPALSAAAGLARSSGLLCVALLSTSPKAHPIVCAGLMCLLQRLPPGPRQAGESSSEFSGLTCLPVSLHAVVLAAALRQGDTGREAGGQVETHEI</sequence>
<dbReference type="Proteomes" id="UP001153269">
    <property type="component" value="Unassembled WGS sequence"/>
</dbReference>
<gene>
    <name evidence="1" type="ORF">PLEPLA_LOCUS18677</name>
</gene>
<name>A0A9N7UIC1_PLEPL</name>
<evidence type="ECO:0000313" key="1">
    <source>
        <dbReference type="EMBL" id="CAB1430691.1"/>
    </source>
</evidence>
<keyword evidence="2" id="KW-1185">Reference proteome</keyword>
<protein>
    <submittedName>
        <fullName evidence="1">Uncharacterized protein</fullName>
    </submittedName>
</protein>
<evidence type="ECO:0000313" key="2">
    <source>
        <dbReference type="Proteomes" id="UP001153269"/>
    </source>
</evidence>
<dbReference type="AlphaFoldDB" id="A0A9N7UIC1"/>
<proteinExistence type="predicted"/>
<comment type="caution">
    <text evidence="1">The sequence shown here is derived from an EMBL/GenBank/DDBJ whole genome shotgun (WGS) entry which is preliminary data.</text>
</comment>
<reference evidence="1" key="1">
    <citation type="submission" date="2020-03" db="EMBL/GenBank/DDBJ databases">
        <authorList>
            <person name="Weist P."/>
        </authorList>
    </citation>
    <scope>NUCLEOTIDE SEQUENCE</scope>
</reference>
<organism evidence="1 2">
    <name type="scientific">Pleuronectes platessa</name>
    <name type="common">European plaice</name>
    <dbReference type="NCBI Taxonomy" id="8262"/>
    <lineage>
        <taxon>Eukaryota</taxon>
        <taxon>Metazoa</taxon>
        <taxon>Chordata</taxon>
        <taxon>Craniata</taxon>
        <taxon>Vertebrata</taxon>
        <taxon>Euteleostomi</taxon>
        <taxon>Actinopterygii</taxon>
        <taxon>Neopterygii</taxon>
        <taxon>Teleostei</taxon>
        <taxon>Neoteleostei</taxon>
        <taxon>Acanthomorphata</taxon>
        <taxon>Carangaria</taxon>
        <taxon>Pleuronectiformes</taxon>
        <taxon>Pleuronectoidei</taxon>
        <taxon>Pleuronectidae</taxon>
        <taxon>Pleuronectes</taxon>
    </lineage>
</organism>